<name>A0ABQ9H3Z3_9NEOP</name>
<dbReference type="InterPro" id="IPR011051">
    <property type="entry name" value="RmlC_Cupin_sf"/>
</dbReference>
<gene>
    <name evidence="5" type="ORF">PR048_019619</name>
</gene>
<keyword evidence="2" id="KW-0560">Oxidoreductase</keyword>
<proteinExistence type="predicted"/>
<accession>A0ABQ9H3Z3</accession>
<dbReference type="Pfam" id="PF07847">
    <property type="entry name" value="PCO_ADO"/>
    <property type="match status" value="1"/>
</dbReference>
<keyword evidence="1" id="KW-0479">Metal-binding</keyword>
<evidence type="ECO:0000256" key="2">
    <source>
        <dbReference type="ARBA" id="ARBA00023002"/>
    </source>
</evidence>
<dbReference type="Gene3D" id="2.60.120.10">
    <property type="entry name" value="Jelly Rolls"/>
    <property type="match status" value="1"/>
</dbReference>
<keyword evidence="6" id="KW-1185">Reference proteome</keyword>
<evidence type="ECO:0000256" key="3">
    <source>
        <dbReference type="ARBA" id="ARBA00023004"/>
    </source>
</evidence>
<dbReference type="EMBL" id="JARBHB010000007">
    <property type="protein sequence ID" value="KAJ8879013.1"/>
    <property type="molecule type" value="Genomic_DNA"/>
</dbReference>
<sequence>MTMDSGKFSMQKLLKQTLITFSSNYSGNVRGQKFVENFSKLKSLADRLTAEHVNLDANLSKLSPERSRCSTRNPPVTYVEVYEDSNVTIGIFILKSGARLPLHDHPQMHGILKVLRGTVRIQSYSIKNDCESASNTFGRTLPGADMLVAEKHCEVSVDSSSAACVLTPVERNLHEIHTENGLAAFLDILSPPYNSESTDTCDRSCHYYMEVLQSGVETGSQNVKLRRVTPPPDFWNDSAPYNGPLLQ</sequence>
<protein>
    <recommendedName>
        <fullName evidence="7">2-aminoethanethiol dioxygenase</fullName>
    </recommendedName>
</protein>
<dbReference type="PANTHER" id="PTHR22966">
    <property type="entry name" value="2-AMINOETHANETHIOL DIOXYGENASE"/>
    <property type="match status" value="1"/>
</dbReference>
<dbReference type="SUPFAM" id="SSF51182">
    <property type="entry name" value="RmlC-like cupins"/>
    <property type="match status" value="1"/>
</dbReference>
<dbReference type="PANTHER" id="PTHR22966:SF61">
    <property type="entry name" value="2-AMINOETHANETHIOL DIOXYGENASE"/>
    <property type="match status" value="1"/>
</dbReference>
<keyword evidence="3" id="KW-0408">Iron</keyword>
<evidence type="ECO:0000256" key="1">
    <source>
        <dbReference type="ARBA" id="ARBA00022723"/>
    </source>
</evidence>
<evidence type="ECO:0000256" key="4">
    <source>
        <dbReference type="SAM" id="MobiDB-lite"/>
    </source>
</evidence>
<dbReference type="InterPro" id="IPR012864">
    <property type="entry name" value="PCO/ADO"/>
</dbReference>
<organism evidence="5 6">
    <name type="scientific">Dryococelus australis</name>
    <dbReference type="NCBI Taxonomy" id="614101"/>
    <lineage>
        <taxon>Eukaryota</taxon>
        <taxon>Metazoa</taxon>
        <taxon>Ecdysozoa</taxon>
        <taxon>Arthropoda</taxon>
        <taxon>Hexapoda</taxon>
        <taxon>Insecta</taxon>
        <taxon>Pterygota</taxon>
        <taxon>Neoptera</taxon>
        <taxon>Polyneoptera</taxon>
        <taxon>Phasmatodea</taxon>
        <taxon>Verophasmatodea</taxon>
        <taxon>Anareolatae</taxon>
        <taxon>Phasmatidae</taxon>
        <taxon>Eurycanthinae</taxon>
        <taxon>Dryococelus</taxon>
    </lineage>
</organism>
<dbReference type="InterPro" id="IPR014710">
    <property type="entry name" value="RmlC-like_jellyroll"/>
</dbReference>
<evidence type="ECO:0000313" key="5">
    <source>
        <dbReference type="EMBL" id="KAJ8879013.1"/>
    </source>
</evidence>
<comment type="caution">
    <text evidence="5">The sequence shown here is derived from an EMBL/GenBank/DDBJ whole genome shotgun (WGS) entry which is preliminary data.</text>
</comment>
<evidence type="ECO:0008006" key="7">
    <source>
        <dbReference type="Google" id="ProtNLM"/>
    </source>
</evidence>
<dbReference type="Proteomes" id="UP001159363">
    <property type="component" value="Chromosome 6"/>
</dbReference>
<evidence type="ECO:0000313" key="6">
    <source>
        <dbReference type="Proteomes" id="UP001159363"/>
    </source>
</evidence>
<reference evidence="5 6" key="1">
    <citation type="submission" date="2023-02" db="EMBL/GenBank/DDBJ databases">
        <title>LHISI_Scaffold_Assembly.</title>
        <authorList>
            <person name="Stuart O.P."/>
            <person name="Cleave R."/>
            <person name="Magrath M.J.L."/>
            <person name="Mikheyev A.S."/>
        </authorList>
    </citation>
    <scope>NUCLEOTIDE SEQUENCE [LARGE SCALE GENOMIC DNA]</scope>
    <source>
        <strain evidence="5">Daus_M_001</strain>
        <tissue evidence="5">Leg muscle</tissue>
    </source>
</reference>
<feature type="region of interest" description="Disordered" evidence="4">
    <location>
        <begin position="228"/>
        <end position="247"/>
    </location>
</feature>
<dbReference type="CDD" id="cd20289">
    <property type="entry name" value="cupin_ADO"/>
    <property type="match status" value="1"/>
</dbReference>